<dbReference type="Gene3D" id="2.170.150.80">
    <property type="entry name" value="NAC domain"/>
    <property type="match status" value="1"/>
</dbReference>
<dbReference type="PROSITE" id="PS51005">
    <property type="entry name" value="NAC"/>
    <property type="match status" value="1"/>
</dbReference>
<dbReference type="GO" id="GO:0005634">
    <property type="term" value="C:nucleus"/>
    <property type="evidence" value="ECO:0007669"/>
    <property type="project" value="TreeGrafter"/>
</dbReference>
<keyword evidence="3" id="KW-0804">Transcription</keyword>
<evidence type="ECO:0000313" key="7">
    <source>
        <dbReference type="Proteomes" id="UP001237642"/>
    </source>
</evidence>
<dbReference type="SUPFAM" id="SSF101941">
    <property type="entry name" value="NAC domain"/>
    <property type="match status" value="1"/>
</dbReference>
<keyword evidence="4" id="KW-0539">Nucleus</keyword>
<dbReference type="GO" id="GO:0051726">
    <property type="term" value="P:regulation of cell cycle"/>
    <property type="evidence" value="ECO:0007669"/>
    <property type="project" value="TreeGrafter"/>
</dbReference>
<dbReference type="EMBL" id="JAUIZM010000011">
    <property type="protein sequence ID" value="KAK1356471.1"/>
    <property type="molecule type" value="Genomic_DNA"/>
</dbReference>
<dbReference type="Pfam" id="PF02365">
    <property type="entry name" value="NAM"/>
    <property type="match status" value="1"/>
</dbReference>
<dbReference type="SUPFAM" id="SSF50978">
    <property type="entry name" value="WD40 repeat-like"/>
    <property type="match status" value="1"/>
</dbReference>
<dbReference type="PANTHER" id="PTHR22715:SF1">
    <property type="entry name" value="DNA BINDING PROTEIN"/>
    <property type="match status" value="1"/>
</dbReference>
<dbReference type="InterPro" id="IPR003441">
    <property type="entry name" value="NAC-dom"/>
</dbReference>
<proteinExistence type="predicted"/>
<organism evidence="6 7">
    <name type="scientific">Heracleum sosnowskyi</name>
    <dbReference type="NCBI Taxonomy" id="360622"/>
    <lineage>
        <taxon>Eukaryota</taxon>
        <taxon>Viridiplantae</taxon>
        <taxon>Streptophyta</taxon>
        <taxon>Embryophyta</taxon>
        <taxon>Tracheophyta</taxon>
        <taxon>Spermatophyta</taxon>
        <taxon>Magnoliopsida</taxon>
        <taxon>eudicotyledons</taxon>
        <taxon>Gunneridae</taxon>
        <taxon>Pentapetalae</taxon>
        <taxon>asterids</taxon>
        <taxon>campanulids</taxon>
        <taxon>Apiales</taxon>
        <taxon>Apiaceae</taxon>
        <taxon>Apioideae</taxon>
        <taxon>apioid superclade</taxon>
        <taxon>Tordylieae</taxon>
        <taxon>Tordyliinae</taxon>
        <taxon>Heracleum</taxon>
    </lineage>
</organism>
<comment type="caution">
    <text evidence="6">The sequence shown here is derived from an EMBL/GenBank/DDBJ whole genome shotgun (WGS) entry which is preliminary data.</text>
</comment>
<dbReference type="InterPro" id="IPR040092">
    <property type="entry name" value="TBRG1"/>
</dbReference>
<evidence type="ECO:0000259" key="5">
    <source>
        <dbReference type="PROSITE" id="PS51005"/>
    </source>
</evidence>
<reference evidence="6" key="1">
    <citation type="submission" date="2023-02" db="EMBL/GenBank/DDBJ databases">
        <title>Genome of toxic invasive species Heracleum sosnowskyi carries increased number of genes despite the absence of recent whole-genome duplications.</title>
        <authorList>
            <person name="Schelkunov M."/>
            <person name="Shtratnikova V."/>
            <person name="Makarenko M."/>
            <person name="Klepikova A."/>
            <person name="Omelchenko D."/>
            <person name="Novikova G."/>
            <person name="Obukhova E."/>
            <person name="Bogdanov V."/>
            <person name="Penin A."/>
            <person name="Logacheva M."/>
        </authorList>
    </citation>
    <scope>NUCLEOTIDE SEQUENCE</scope>
    <source>
        <strain evidence="6">Hsosn_3</strain>
        <tissue evidence="6">Leaf</tissue>
    </source>
</reference>
<keyword evidence="7" id="KW-1185">Reference proteome</keyword>
<name>A0AAD8GYY4_9APIA</name>
<feature type="domain" description="NAC" evidence="5">
    <location>
        <begin position="7"/>
        <end position="180"/>
    </location>
</feature>
<gene>
    <name evidence="6" type="ORF">POM88_049727</name>
</gene>
<keyword evidence="1" id="KW-0805">Transcription regulation</keyword>
<evidence type="ECO:0000256" key="4">
    <source>
        <dbReference type="ARBA" id="ARBA00023242"/>
    </source>
</evidence>
<keyword evidence="2" id="KW-0238">DNA-binding</keyword>
<dbReference type="InterPro" id="IPR036093">
    <property type="entry name" value="NAC_dom_sf"/>
</dbReference>
<evidence type="ECO:0000256" key="1">
    <source>
        <dbReference type="ARBA" id="ARBA00023015"/>
    </source>
</evidence>
<protein>
    <recommendedName>
        <fullName evidence="5">NAC domain-containing protein</fullName>
    </recommendedName>
</protein>
<dbReference type="GO" id="GO:0006355">
    <property type="term" value="P:regulation of DNA-templated transcription"/>
    <property type="evidence" value="ECO:0007669"/>
    <property type="project" value="InterPro"/>
</dbReference>
<dbReference type="GO" id="GO:0003677">
    <property type="term" value="F:DNA binding"/>
    <property type="evidence" value="ECO:0007669"/>
    <property type="project" value="UniProtKB-KW"/>
</dbReference>
<reference evidence="6" key="2">
    <citation type="submission" date="2023-05" db="EMBL/GenBank/DDBJ databases">
        <authorList>
            <person name="Schelkunov M.I."/>
        </authorList>
    </citation>
    <scope>NUCLEOTIDE SEQUENCE</scope>
    <source>
        <strain evidence="6">Hsosn_3</strain>
        <tissue evidence="6">Leaf</tissue>
    </source>
</reference>
<accession>A0AAD8GYY4</accession>
<dbReference type="PANTHER" id="PTHR22715">
    <property type="entry name" value="TRANSFORMING GROWTH FACTOR BETA REGULATED GENE 1"/>
    <property type="match status" value="1"/>
</dbReference>
<sequence>MESNKNLPPGFRFNPFHNELINLYLKPKVLGLNLSCDVVEERKLYGSCANPWQVFDPESHPWILSEVSCGKFEKIAYAFVNLTKKAAAKSNNKSKVGKEQYNRTAGCGTWDGKTKRTEIRDYDGKLIGERKMLVFKIKEVSHQEDLSRVGHWRMHEYSLCGINKEIPNISNTVLCKITLDHSKEPAIELHSDGTTVKVDVKMDVVEQCYETDSVQTCDNDDVEQIYSIYDGCTCADDELVWYNSQFVRGEDGNCETDSVQTCDKDDVEEIHSIDDGCTCADDDLDWYKSLLVSGEDGYMPELGDKQTLEDVTTNLGKRKLDASYVRVIISQHSTLFQLWASSNSYTWILCATLFDTDVAEMFRGLIVEDAPYPLTANLSEFSKLCFGSKLISSNIEETGSHLTAQTNIKHDSDPVNIFELMDCYVHPGPVLSVLLSTNNGAICMCVLCGSFVDEQQTLYMHKTLTQGQSKGCPSLIGHASIVFPVTNDALSREIALNGSILQFTPDGQYLVLLDCIKAPYCRKEKISCPCPECTSLSSKQNAVKIVQVKRGYLSAVATMKTTDTIHCILVCEPNYLIAAEESKRLHIWVMNSSWSEDITESYFPTSDCMDPYVMELKRIPKCPNLVLGHNGFGIFCLWDIAKCILVSRFSAPSISLCRFSPVSLLTLQRQGTVACLDEEHSNIIDASTNLFLENANSHTCSVVGKDVLIPLLILNTDLPSLQSSDRQMNTLGWRQALLVNNEVLSDDILDSRLFSRAILGNLHQFKGSAVSCIATDDLSSGAFAVAADCWLRVYLHS</sequence>
<dbReference type="AlphaFoldDB" id="A0AAD8GYY4"/>
<evidence type="ECO:0000256" key="3">
    <source>
        <dbReference type="ARBA" id="ARBA00023163"/>
    </source>
</evidence>
<dbReference type="InterPro" id="IPR036322">
    <property type="entry name" value="WD40_repeat_dom_sf"/>
</dbReference>
<dbReference type="Proteomes" id="UP001237642">
    <property type="component" value="Unassembled WGS sequence"/>
</dbReference>
<evidence type="ECO:0000313" key="6">
    <source>
        <dbReference type="EMBL" id="KAK1356471.1"/>
    </source>
</evidence>
<evidence type="ECO:0000256" key="2">
    <source>
        <dbReference type="ARBA" id="ARBA00023125"/>
    </source>
</evidence>